<dbReference type="Gene3D" id="3.40.50.720">
    <property type="entry name" value="NAD(P)-binding Rossmann-like Domain"/>
    <property type="match status" value="1"/>
</dbReference>
<dbReference type="PANTHER" id="PTHR44196:SF1">
    <property type="entry name" value="DEHYDROGENASE_REDUCTASE SDR FAMILY MEMBER 7B"/>
    <property type="match status" value="1"/>
</dbReference>
<evidence type="ECO:0000313" key="4">
    <source>
        <dbReference type="Proteomes" id="UP001166571"/>
    </source>
</evidence>
<dbReference type="InterPro" id="IPR002347">
    <property type="entry name" value="SDR_fam"/>
</dbReference>
<dbReference type="CDD" id="cd05233">
    <property type="entry name" value="SDR_c"/>
    <property type="match status" value="1"/>
</dbReference>
<comment type="similarity">
    <text evidence="1">Belongs to the short-chain dehydrogenases/reductases (SDR) family.</text>
</comment>
<evidence type="ECO:0000313" key="3">
    <source>
        <dbReference type="EMBL" id="MBY4637742.1"/>
    </source>
</evidence>
<comment type="caution">
    <text evidence="3">The sequence shown here is derived from an EMBL/GenBank/DDBJ whole genome shotgun (WGS) entry which is preliminary data.</text>
</comment>
<keyword evidence="4" id="KW-1185">Reference proteome</keyword>
<accession>A0ABS7MG28</accession>
<name>A0ABS7MG28_9SPHN</name>
<dbReference type="EMBL" id="JAILXK010000002">
    <property type="protein sequence ID" value="MBY4637742.1"/>
    <property type="molecule type" value="Genomic_DNA"/>
</dbReference>
<gene>
    <name evidence="3" type="ORF">K5P26_11400</name>
</gene>
<keyword evidence="2" id="KW-0560">Oxidoreductase</keyword>
<evidence type="ECO:0000256" key="2">
    <source>
        <dbReference type="ARBA" id="ARBA00023002"/>
    </source>
</evidence>
<evidence type="ECO:0000256" key="1">
    <source>
        <dbReference type="ARBA" id="ARBA00006484"/>
    </source>
</evidence>
<dbReference type="SUPFAM" id="SSF51735">
    <property type="entry name" value="NAD(P)-binding Rossmann-fold domains"/>
    <property type="match status" value="1"/>
</dbReference>
<reference evidence="3" key="1">
    <citation type="submission" date="2021-08" db="EMBL/GenBank/DDBJ databases">
        <title>Sphingopyxis panaciterrulae sp. nov., isolated from the surface water of the Yellow Sea.</title>
        <authorList>
            <person name="Gao Z."/>
            <person name="Zhang D."/>
            <person name="Zhang A."/>
        </authorList>
    </citation>
    <scope>NUCLEOTIDE SEQUENCE</scope>
    <source>
        <strain evidence="3">XHP0097</strain>
    </source>
</reference>
<dbReference type="RefSeq" id="WP_222136929.1">
    <property type="nucleotide sequence ID" value="NZ_JAILXK010000002.1"/>
</dbReference>
<proteinExistence type="inferred from homology"/>
<dbReference type="PRINTS" id="PR00081">
    <property type="entry name" value="GDHRDH"/>
</dbReference>
<dbReference type="Proteomes" id="UP001166571">
    <property type="component" value="Unassembled WGS sequence"/>
</dbReference>
<protein>
    <submittedName>
        <fullName evidence="3">SDR family NAD(P)-dependent oxidoreductase</fullName>
    </submittedName>
</protein>
<organism evidence="3 4">
    <name type="scientific">Sphingopyxis jiangsuensis</name>
    <dbReference type="NCBI Taxonomy" id="2871171"/>
    <lineage>
        <taxon>Bacteria</taxon>
        <taxon>Pseudomonadati</taxon>
        <taxon>Pseudomonadota</taxon>
        <taxon>Alphaproteobacteria</taxon>
        <taxon>Sphingomonadales</taxon>
        <taxon>Sphingomonadaceae</taxon>
        <taxon>Sphingopyxis</taxon>
    </lineage>
</organism>
<sequence>MTPLDRPEALAGRVAVITGAGRGLGAALAIELSARGMTPVLCGRSAETLAAVRATIRERTGIEAPTVELDLAEGASVERAAETVAAMGRPVDLLVNNGAMWLESAATPPTADAVFATVNSAIAGTLLFTQRLMPLLLGSEGADVVTIGSVSGLPNAPLHNAALPFYAAKRGQAAVAEGLRQQLRGTSVRSIIVHPPWLDDATPGATEWDAAPHRTKGARATTRDVVEAVLFAITRPRHVTLDITIDADAGGLFG</sequence>
<dbReference type="Pfam" id="PF00106">
    <property type="entry name" value="adh_short"/>
    <property type="match status" value="1"/>
</dbReference>
<dbReference type="InterPro" id="IPR036291">
    <property type="entry name" value="NAD(P)-bd_dom_sf"/>
</dbReference>
<dbReference type="PANTHER" id="PTHR44196">
    <property type="entry name" value="DEHYDROGENASE/REDUCTASE SDR FAMILY MEMBER 7B"/>
    <property type="match status" value="1"/>
</dbReference>